<dbReference type="SMART" id="SM00717">
    <property type="entry name" value="SANT"/>
    <property type="match status" value="1"/>
</dbReference>
<dbReference type="AlphaFoldDB" id="A0AAD3TXA0"/>
<evidence type="ECO:0000313" key="9">
    <source>
        <dbReference type="Proteomes" id="UP001222932"/>
    </source>
</evidence>
<evidence type="ECO:0000259" key="7">
    <source>
        <dbReference type="PROSITE" id="PS51294"/>
    </source>
</evidence>
<dbReference type="PANTHER" id="PTHR46621:SF1">
    <property type="entry name" value="SNRNA-ACTIVATING PROTEIN COMPLEX SUBUNIT 4"/>
    <property type="match status" value="1"/>
</dbReference>
<dbReference type="InterPro" id="IPR009057">
    <property type="entry name" value="Homeodomain-like_sf"/>
</dbReference>
<dbReference type="PROSITE" id="PS51294">
    <property type="entry name" value="HTH_MYB"/>
    <property type="match status" value="1"/>
</dbReference>
<dbReference type="GO" id="GO:0042795">
    <property type="term" value="P:snRNA transcription by RNA polymerase II"/>
    <property type="evidence" value="ECO:0007669"/>
    <property type="project" value="TreeGrafter"/>
</dbReference>
<keyword evidence="3" id="KW-0804">Transcription</keyword>
<evidence type="ECO:0000313" key="8">
    <source>
        <dbReference type="EMBL" id="GMK58189.1"/>
    </source>
</evidence>
<evidence type="ECO:0000256" key="5">
    <source>
        <dbReference type="SAM" id="MobiDB-lite"/>
    </source>
</evidence>
<dbReference type="PANTHER" id="PTHR46621">
    <property type="entry name" value="SNRNA-ACTIVATING PROTEIN COMPLEX SUBUNIT 4"/>
    <property type="match status" value="1"/>
</dbReference>
<dbReference type="CDD" id="cd00167">
    <property type="entry name" value="SANT"/>
    <property type="match status" value="1"/>
</dbReference>
<sequence length="616" mass="66973">MDIDTTAVADKCPSPPPSPGGSDDADELPATTLEAIKSAVAEAPPDGDKITGMLRALLSDYLTRLPFLQRQIQDQQATIAELQRNSELEKTLVNIERDRFVSERASWLAQTDALIRTREAEVAAGSRPKGILDLDVNYHRDLEAANKRLEMDNRLMAPRLVDTQQQIEKLVNELRVLRTHVILQTGSFAEEEEGKDDDTAKPGEVQRTPAQSRSKRRSKTVMGDARAEHLLLAAKKVRSMRQQDKNVGLLTLEELQRKGVVGPDGGLSYSEGYGGLPEEDELLPSDDEDRKPSTSTATPAYHRPSSAKSTGTPLLPRPKKAKRNAPTTPSRARSAQQASQTTPGGGNFNDLLLAAEMATRPPTPSRSVPNNMSSARSTTSLWEATAMQSPTKKPRRQPPATVEWSTRRHVSKEGDGSPNRGEGGSALDLLAQASQDVAQGSSGGGLASAARLGGAMEGDSFRQTYRAQSNRSETPLGPAINLDIRGTPSHFPPGHDNPFVGSPNTFQSPTGAAVPGLGKYVHLSSTVPARRVRSPYLKWTKEEDELLTRAVMEHGEKWDLVSKCVPTRSYHQVRQRWLRKTGAFDKKPATADPSPLSAGVAGEQSSPTPRGRKRKE</sequence>
<dbReference type="InterPro" id="IPR001005">
    <property type="entry name" value="SANT/Myb"/>
</dbReference>
<feature type="region of interest" description="Disordered" evidence="5">
    <location>
        <begin position="1"/>
        <end position="29"/>
    </location>
</feature>
<name>A0AAD3TXA0_9TREE</name>
<reference evidence="8" key="2">
    <citation type="submission" date="2023-06" db="EMBL/GenBank/DDBJ databases">
        <authorList>
            <person name="Kobayashi Y."/>
            <person name="Kayamori A."/>
            <person name="Aoki K."/>
            <person name="Shiwa Y."/>
            <person name="Fujita N."/>
            <person name="Sugita T."/>
            <person name="Iwasaki W."/>
            <person name="Tanaka N."/>
            <person name="Takashima M."/>
        </authorList>
    </citation>
    <scope>NUCLEOTIDE SEQUENCE</scope>
    <source>
        <strain evidence="8">HIS016</strain>
    </source>
</reference>
<dbReference type="GO" id="GO:0042796">
    <property type="term" value="P:snRNA transcription by RNA polymerase III"/>
    <property type="evidence" value="ECO:0007669"/>
    <property type="project" value="TreeGrafter"/>
</dbReference>
<keyword evidence="1" id="KW-0805">Transcription regulation</keyword>
<feature type="compositionally biased region" description="Acidic residues" evidence="5">
    <location>
        <begin position="277"/>
        <end position="287"/>
    </location>
</feature>
<feature type="region of interest" description="Disordered" evidence="5">
    <location>
        <begin position="188"/>
        <end position="224"/>
    </location>
</feature>
<feature type="region of interest" description="Disordered" evidence="5">
    <location>
        <begin position="579"/>
        <end position="616"/>
    </location>
</feature>
<dbReference type="PROSITE" id="PS50090">
    <property type="entry name" value="MYB_LIKE"/>
    <property type="match status" value="1"/>
</dbReference>
<accession>A0AAD3TXA0</accession>
<dbReference type="GO" id="GO:0019185">
    <property type="term" value="C:snRNA-activating protein complex"/>
    <property type="evidence" value="ECO:0007669"/>
    <property type="project" value="TreeGrafter"/>
</dbReference>
<keyword evidence="9" id="KW-1185">Reference proteome</keyword>
<dbReference type="GO" id="GO:0000978">
    <property type="term" value="F:RNA polymerase II cis-regulatory region sequence-specific DNA binding"/>
    <property type="evidence" value="ECO:0007669"/>
    <property type="project" value="TreeGrafter"/>
</dbReference>
<organism evidence="8 9">
    <name type="scientific">Cutaneotrichosporon spelunceum</name>
    <dbReference type="NCBI Taxonomy" id="1672016"/>
    <lineage>
        <taxon>Eukaryota</taxon>
        <taxon>Fungi</taxon>
        <taxon>Dikarya</taxon>
        <taxon>Basidiomycota</taxon>
        <taxon>Agaricomycotina</taxon>
        <taxon>Tremellomycetes</taxon>
        <taxon>Trichosporonales</taxon>
        <taxon>Trichosporonaceae</taxon>
        <taxon>Cutaneotrichosporon</taxon>
    </lineage>
</organism>
<reference evidence="8" key="1">
    <citation type="journal article" date="2023" name="BMC Genomics">
        <title>Chromosome-level genome assemblies of Cutaneotrichosporon spp. (Trichosporonales, Basidiomycota) reveal imbalanced evolution between nucleotide sequences and chromosome synteny.</title>
        <authorList>
            <person name="Kobayashi Y."/>
            <person name="Kayamori A."/>
            <person name="Aoki K."/>
            <person name="Shiwa Y."/>
            <person name="Matsutani M."/>
            <person name="Fujita N."/>
            <person name="Sugita T."/>
            <person name="Iwasaki W."/>
            <person name="Tanaka N."/>
            <person name="Takashima M."/>
        </authorList>
    </citation>
    <scope>NUCLEOTIDE SEQUENCE</scope>
    <source>
        <strain evidence="8">HIS016</strain>
    </source>
</reference>
<dbReference type="EMBL" id="BTCM01000005">
    <property type="protein sequence ID" value="GMK58189.1"/>
    <property type="molecule type" value="Genomic_DNA"/>
</dbReference>
<evidence type="ECO:0000256" key="4">
    <source>
        <dbReference type="ARBA" id="ARBA00023242"/>
    </source>
</evidence>
<evidence type="ECO:0008006" key="10">
    <source>
        <dbReference type="Google" id="ProtNLM"/>
    </source>
</evidence>
<comment type="caution">
    <text evidence="8">The sequence shown here is derived from an EMBL/GenBank/DDBJ whole genome shotgun (WGS) entry which is preliminary data.</text>
</comment>
<feature type="compositionally biased region" description="Polar residues" evidence="5">
    <location>
        <begin position="365"/>
        <end position="391"/>
    </location>
</feature>
<feature type="compositionally biased region" description="Polar residues" evidence="5">
    <location>
        <begin position="325"/>
        <end position="342"/>
    </location>
</feature>
<protein>
    <recommendedName>
        <fullName evidence="10">Myb-like domain-containing protein</fullName>
    </recommendedName>
</protein>
<dbReference type="Proteomes" id="UP001222932">
    <property type="component" value="Unassembled WGS sequence"/>
</dbReference>
<keyword evidence="2" id="KW-0238">DNA-binding</keyword>
<evidence type="ECO:0000256" key="1">
    <source>
        <dbReference type="ARBA" id="ARBA00023015"/>
    </source>
</evidence>
<keyword evidence="4" id="KW-0539">Nucleus</keyword>
<dbReference type="Pfam" id="PF00249">
    <property type="entry name" value="Myb_DNA-binding"/>
    <property type="match status" value="1"/>
</dbReference>
<gene>
    <name evidence="8" type="ORF">CspeluHIS016_0502210</name>
</gene>
<feature type="domain" description="Myb-like" evidence="6">
    <location>
        <begin position="538"/>
        <end position="581"/>
    </location>
</feature>
<dbReference type="GO" id="GO:0001006">
    <property type="term" value="F:RNA polymerase III type 3 promoter sequence-specific DNA binding"/>
    <property type="evidence" value="ECO:0007669"/>
    <property type="project" value="TreeGrafter"/>
</dbReference>
<dbReference type="Gene3D" id="1.10.10.60">
    <property type="entry name" value="Homeodomain-like"/>
    <property type="match status" value="1"/>
</dbReference>
<feature type="region of interest" description="Disordered" evidence="5">
    <location>
        <begin position="260"/>
        <end position="428"/>
    </location>
</feature>
<feature type="domain" description="HTH myb-type" evidence="7">
    <location>
        <begin position="538"/>
        <end position="583"/>
    </location>
</feature>
<dbReference type="SUPFAM" id="SSF46689">
    <property type="entry name" value="Homeodomain-like"/>
    <property type="match status" value="1"/>
</dbReference>
<evidence type="ECO:0000256" key="2">
    <source>
        <dbReference type="ARBA" id="ARBA00023125"/>
    </source>
</evidence>
<evidence type="ECO:0000259" key="6">
    <source>
        <dbReference type="PROSITE" id="PS50090"/>
    </source>
</evidence>
<proteinExistence type="predicted"/>
<dbReference type="InterPro" id="IPR017930">
    <property type="entry name" value="Myb_dom"/>
</dbReference>
<evidence type="ECO:0000256" key="3">
    <source>
        <dbReference type="ARBA" id="ARBA00023163"/>
    </source>
</evidence>
<dbReference type="InterPro" id="IPR051575">
    <property type="entry name" value="Myb-like_DNA-bd"/>
</dbReference>